<dbReference type="InterPro" id="IPR050400">
    <property type="entry name" value="Bact_Cytoskel_RodZ"/>
</dbReference>
<accession>A0ABW5URP0</accession>
<dbReference type="PANTHER" id="PTHR34475:SF1">
    <property type="entry name" value="CYTOSKELETON PROTEIN RODZ"/>
    <property type="match status" value="1"/>
</dbReference>
<reference evidence="3" key="1">
    <citation type="journal article" date="2019" name="Int. J. Syst. Evol. Microbiol.">
        <title>The Global Catalogue of Microorganisms (GCM) 10K type strain sequencing project: providing services to taxonomists for standard genome sequencing and annotation.</title>
        <authorList>
            <consortium name="The Broad Institute Genomics Platform"/>
            <consortium name="The Broad Institute Genome Sequencing Center for Infectious Disease"/>
            <person name="Wu L."/>
            <person name="Ma J."/>
        </authorList>
    </citation>
    <scope>NUCLEOTIDE SEQUENCE [LARGE SCALE GENOMIC DNA]</scope>
    <source>
        <strain evidence="3">TISTR 1906</strain>
    </source>
</reference>
<dbReference type="Proteomes" id="UP001597463">
    <property type="component" value="Unassembled WGS sequence"/>
</dbReference>
<proteinExistence type="predicted"/>
<evidence type="ECO:0000259" key="1">
    <source>
        <dbReference type="Pfam" id="PF13464"/>
    </source>
</evidence>
<sequence length="332" mass="32902">MSDSAVDKVNMQSDEQVQPQMTAGALLRQAREAARVQLPSLAATLKVPQGKLEALEADDYAAFPDHVFMRALAMGMCRTLRIDAAPVLAALPRTEPKSLSKAGPGINATVKERSHFRSAGTSLGGSSHGSRKVVAGVLLLLAAAAAVYFVPLHQSGDAGPQAQAPAAAAAAHGAADAGAAAGSTVTSPVASQAPAAAPGSSSEAVTADAVNAATPVQPPAAAAPAAEPASSAAAASAAGSAAAQAPVAAAPAQASGAVLEMRASAQSWVKVRDAKGKVVLEKTLAKDEAVTAGGELPLSVIVGNAKGTQVLVRGEPLDIAGTRDNVARFEVK</sequence>
<dbReference type="EMBL" id="JBHUMV010000008">
    <property type="protein sequence ID" value="MFD2755886.1"/>
    <property type="molecule type" value="Genomic_DNA"/>
</dbReference>
<comment type="caution">
    <text evidence="2">The sequence shown here is derived from an EMBL/GenBank/DDBJ whole genome shotgun (WGS) entry which is preliminary data.</text>
</comment>
<protein>
    <submittedName>
        <fullName evidence="2">Helix-turn-helix domain-containing protein</fullName>
    </submittedName>
</protein>
<dbReference type="Pfam" id="PF13413">
    <property type="entry name" value="HTH_25"/>
    <property type="match status" value="1"/>
</dbReference>
<name>A0ABW5URP0_9BURK</name>
<evidence type="ECO:0000313" key="3">
    <source>
        <dbReference type="Proteomes" id="UP001597463"/>
    </source>
</evidence>
<keyword evidence="3" id="KW-1185">Reference proteome</keyword>
<dbReference type="InterPro" id="IPR025194">
    <property type="entry name" value="RodZ-like_C"/>
</dbReference>
<gene>
    <name evidence="2" type="ORF">ACFSW6_17590</name>
</gene>
<dbReference type="PANTHER" id="PTHR34475">
    <property type="match status" value="1"/>
</dbReference>
<dbReference type="RefSeq" id="WP_245633266.1">
    <property type="nucleotide sequence ID" value="NZ_BCNT01000001.1"/>
</dbReference>
<organism evidence="2 3">
    <name type="scientific">Comamonas terrae</name>
    <dbReference type="NCBI Taxonomy" id="673548"/>
    <lineage>
        <taxon>Bacteria</taxon>
        <taxon>Pseudomonadati</taxon>
        <taxon>Pseudomonadota</taxon>
        <taxon>Betaproteobacteria</taxon>
        <taxon>Burkholderiales</taxon>
        <taxon>Comamonadaceae</taxon>
        <taxon>Comamonas</taxon>
    </lineage>
</organism>
<dbReference type="Gene3D" id="1.10.260.40">
    <property type="entry name" value="lambda repressor-like DNA-binding domains"/>
    <property type="match status" value="1"/>
</dbReference>
<dbReference type="Pfam" id="PF13464">
    <property type="entry name" value="RodZ_C"/>
    <property type="match status" value="1"/>
</dbReference>
<dbReference type="InterPro" id="IPR010982">
    <property type="entry name" value="Lambda_DNA-bd_dom_sf"/>
</dbReference>
<feature type="domain" description="Cytoskeleton protein RodZ-like C-terminal" evidence="1">
    <location>
        <begin position="261"/>
        <end position="330"/>
    </location>
</feature>
<evidence type="ECO:0000313" key="2">
    <source>
        <dbReference type="EMBL" id="MFD2755886.1"/>
    </source>
</evidence>